<sequence length="119" mass="13236">FHQFEFEAKAMEESSKNCLLSVPVATYGPDTLSLNSNSSTTRSIKNKRYGQGRSNSCVSDSVALFDSCDGRRRSRSGSRAFLIKQRSSGDELILTCSSVPKGKKYMQTRVHSFLILCQI</sequence>
<dbReference type="AlphaFoldDB" id="A0A0K2T599"/>
<name>A0A0K2T599_LEPSM</name>
<dbReference type="EMBL" id="HACA01003401">
    <property type="protein sequence ID" value="CDW20762.1"/>
    <property type="molecule type" value="Transcribed_RNA"/>
</dbReference>
<accession>A0A0K2T599</accession>
<dbReference type="OrthoDB" id="10473145at2759"/>
<protein>
    <submittedName>
        <fullName evidence="1">Uncharacterized protein</fullName>
    </submittedName>
</protein>
<feature type="non-terminal residue" evidence="1">
    <location>
        <position position="1"/>
    </location>
</feature>
<proteinExistence type="predicted"/>
<reference evidence="1" key="1">
    <citation type="submission" date="2014-05" db="EMBL/GenBank/DDBJ databases">
        <authorList>
            <person name="Chronopoulou M."/>
        </authorList>
    </citation>
    <scope>NUCLEOTIDE SEQUENCE</scope>
    <source>
        <tissue evidence="1">Whole organism</tissue>
    </source>
</reference>
<organism evidence="1">
    <name type="scientific">Lepeophtheirus salmonis</name>
    <name type="common">Salmon louse</name>
    <name type="synonym">Caligus salmonis</name>
    <dbReference type="NCBI Taxonomy" id="72036"/>
    <lineage>
        <taxon>Eukaryota</taxon>
        <taxon>Metazoa</taxon>
        <taxon>Ecdysozoa</taxon>
        <taxon>Arthropoda</taxon>
        <taxon>Crustacea</taxon>
        <taxon>Multicrustacea</taxon>
        <taxon>Hexanauplia</taxon>
        <taxon>Copepoda</taxon>
        <taxon>Siphonostomatoida</taxon>
        <taxon>Caligidae</taxon>
        <taxon>Lepeophtheirus</taxon>
    </lineage>
</organism>
<evidence type="ECO:0000313" key="1">
    <source>
        <dbReference type="EMBL" id="CDW20762.1"/>
    </source>
</evidence>